<dbReference type="PANTHER" id="PTHR24148:SF64">
    <property type="entry name" value="HETEROKARYON INCOMPATIBILITY DOMAIN-CONTAINING PROTEIN"/>
    <property type="match status" value="1"/>
</dbReference>
<keyword evidence="3" id="KW-1185">Reference proteome</keyword>
<protein>
    <recommendedName>
        <fullName evidence="1">Heterokaryon incompatibility domain-containing protein</fullName>
    </recommendedName>
</protein>
<feature type="domain" description="Heterokaryon incompatibility" evidence="1">
    <location>
        <begin position="29"/>
        <end position="210"/>
    </location>
</feature>
<accession>A0A8H7E9D0</accession>
<evidence type="ECO:0000313" key="3">
    <source>
        <dbReference type="Proteomes" id="UP000606974"/>
    </source>
</evidence>
<comment type="caution">
    <text evidence="2">The sequence shown here is derived from an EMBL/GenBank/DDBJ whole genome shotgun (WGS) entry which is preliminary data.</text>
</comment>
<dbReference type="AlphaFoldDB" id="A0A8H7E9D0"/>
<proteinExistence type="predicted"/>
<dbReference type="Pfam" id="PF06985">
    <property type="entry name" value="HET"/>
    <property type="match status" value="1"/>
</dbReference>
<dbReference type="Proteomes" id="UP000606974">
    <property type="component" value="Unassembled WGS sequence"/>
</dbReference>
<name>A0A8H7E9D0_9EURO</name>
<dbReference type="InterPro" id="IPR010730">
    <property type="entry name" value="HET"/>
</dbReference>
<gene>
    <name evidence="2" type="ORF">GJ744_004387</name>
</gene>
<evidence type="ECO:0000259" key="1">
    <source>
        <dbReference type="Pfam" id="PF06985"/>
    </source>
</evidence>
<dbReference type="OrthoDB" id="2157530at2759"/>
<evidence type="ECO:0000313" key="2">
    <source>
        <dbReference type="EMBL" id="KAF7514062.1"/>
    </source>
</evidence>
<dbReference type="EMBL" id="JAACFV010000002">
    <property type="protein sequence ID" value="KAF7514062.1"/>
    <property type="molecule type" value="Genomic_DNA"/>
</dbReference>
<organism evidence="2 3">
    <name type="scientific">Endocarpon pusillum</name>
    <dbReference type="NCBI Taxonomy" id="364733"/>
    <lineage>
        <taxon>Eukaryota</taxon>
        <taxon>Fungi</taxon>
        <taxon>Dikarya</taxon>
        <taxon>Ascomycota</taxon>
        <taxon>Pezizomycotina</taxon>
        <taxon>Eurotiomycetes</taxon>
        <taxon>Chaetothyriomycetidae</taxon>
        <taxon>Verrucariales</taxon>
        <taxon>Verrucariaceae</taxon>
        <taxon>Endocarpon</taxon>
    </lineage>
</organism>
<sequence>MALPPRLLCQINGNFSVVDPRHEGVNEFDIISYVWGPEVEAYDCAIPGVNWGIKLGRDKLNDIKRLMVSAPMRYLWVDAVCINQTDPTEKSIELSKMYEYYRSASFCHILIDLPKVWNPQEIVDHLRFLDHVLLSTRGSGIASQAVGLTQKMAADLAWWANQNWTFRMNKRKVQAAAIDTEVLNCYSTCIGHVRSVFRNLYFSRVWTFQEMLLGNNITMWGINPERISCLGALGIWMDLAIESEDKAVKLRDWITADRVLNPGGVNAILRIIKEDHESLINLQAQVKGINSARTDIINGGPRWWQQNFKGVSNIFSAVSITPRKCQVNADVFKGLLGVFSGLFSPEEITREMSGDDMGSILLAFFKQLSTKTGYAWTKLAISSRERGEWDWIPVVESYSGLMTTDCFAGVVPLGRLKKNGQAKAWAMTGIDGVPKKYMKIKLIRGRPEFQFVFKGCNCGKDIKTGVFKSEPIPTYDRPRNVGKDETGTILVQCATILGSVMDPGGNVVEYRRRFLRNLQPYWEPNDPNAKLVEWIDRCVSGTNWEHPNSMWYRSHNESMNYRMVDLDSCGTRLANTGTASISCEVCVTACGCSIVAPFSWIFEAITAVEGSFLGKTAVSLDKDNRITLTDGLGLVQVGDIGRTFKLVAFGGDVDSHKTYASGCKSTKRGREVLANVRWPTGRALVREEFTHGITDMARDYGYVENEGAGNLLVCRNQAWGPYRIIGVCIDDYIPSKKRAGEVNIR</sequence>
<reference evidence="2" key="1">
    <citation type="submission" date="2020-02" db="EMBL/GenBank/DDBJ databases">
        <authorList>
            <person name="Palmer J.M."/>
        </authorList>
    </citation>
    <scope>NUCLEOTIDE SEQUENCE</scope>
    <source>
        <strain evidence="2">EPUS1.4</strain>
        <tissue evidence="2">Thallus</tissue>
    </source>
</reference>
<dbReference type="PANTHER" id="PTHR24148">
    <property type="entry name" value="ANKYRIN REPEAT DOMAIN-CONTAINING PROTEIN 39 HOMOLOG-RELATED"/>
    <property type="match status" value="1"/>
</dbReference>
<dbReference type="InterPro" id="IPR052895">
    <property type="entry name" value="HetReg/Transcr_Mod"/>
</dbReference>